<evidence type="ECO:0000256" key="2">
    <source>
        <dbReference type="ARBA" id="ARBA00022475"/>
    </source>
</evidence>
<dbReference type="CDD" id="cd03260">
    <property type="entry name" value="ABC_PstB_phosphate_transporter"/>
    <property type="match status" value="1"/>
</dbReference>
<evidence type="ECO:0000256" key="4">
    <source>
        <dbReference type="ARBA" id="ARBA00022592"/>
    </source>
</evidence>
<evidence type="ECO:0000313" key="10">
    <source>
        <dbReference type="EMBL" id="MBD2295234.1"/>
    </source>
</evidence>
<dbReference type="PANTHER" id="PTHR43423">
    <property type="entry name" value="ABC TRANSPORTER I FAMILY MEMBER 17"/>
    <property type="match status" value="1"/>
</dbReference>
<dbReference type="InterPro" id="IPR003593">
    <property type="entry name" value="AAA+_ATPase"/>
</dbReference>
<evidence type="ECO:0000313" key="11">
    <source>
        <dbReference type="Proteomes" id="UP000662185"/>
    </source>
</evidence>
<dbReference type="PROSITE" id="PS00211">
    <property type="entry name" value="ABC_TRANSPORTER_1"/>
    <property type="match status" value="1"/>
</dbReference>
<keyword evidence="4" id="KW-0592">Phosphate transport</keyword>
<feature type="domain" description="ABC transporter" evidence="9">
    <location>
        <begin position="8"/>
        <end position="249"/>
    </location>
</feature>
<keyword evidence="11" id="KW-1185">Reference proteome</keyword>
<keyword evidence="2" id="KW-1003">Cell membrane</keyword>
<keyword evidence="8" id="KW-0472">Membrane</keyword>
<evidence type="ECO:0000256" key="3">
    <source>
        <dbReference type="ARBA" id="ARBA00022519"/>
    </source>
</evidence>
<dbReference type="GO" id="GO:0016887">
    <property type="term" value="F:ATP hydrolysis activity"/>
    <property type="evidence" value="ECO:0007669"/>
    <property type="project" value="InterPro"/>
</dbReference>
<accession>A0A927A202</accession>
<keyword evidence="1" id="KW-0813">Transport</keyword>
<dbReference type="GO" id="GO:0035435">
    <property type="term" value="P:phosphate ion transmembrane transport"/>
    <property type="evidence" value="ECO:0007669"/>
    <property type="project" value="InterPro"/>
</dbReference>
<dbReference type="EMBL" id="JACJQU010000011">
    <property type="protein sequence ID" value="MBD2295234.1"/>
    <property type="molecule type" value="Genomic_DNA"/>
</dbReference>
<name>A0A927A202_9NOST</name>
<reference evidence="11" key="1">
    <citation type="journal article" date="2020" name="ISME J.">
        <title>Comparative genomics reveals insights into cyanobacterial evolution and habitat adaptation.</title>
        <authorList>
            <person name="Chen M.Y."/>
            <person name="Teng W.K."/>
            <person name="Zhao L."/>
            <person name="Hu C.X."/>
            <person name="Zhou Y.K."/>
            <person name="Han B.P."/>
            <person name="Song L.R."/>
            <person name="Shu W.S."/>
        </authorList>
    </citation>
    <scope>NUCLEOTIDE SEQUENCE [LARGE SCALE GENOMIC DNA]</scope>
    <source>
        <strain evidence="11">FACHB-251</strain>
    </source>
</reference>
<proteinExistence type="predicted"/>
<keyword evidence="5" id="KW-0547">Nucleotide-binding</keyword>
<keyword evidence="3" id="KW-0997">Cell inner membrane</keyword>
<organism evidence="10 11">
    <name type="scientific">Anabaena sphaerica FACHB-251</name>
    <dbReference type="NCBI Taxonomy" id="2692883"/>
    <lineage>
        <taxon>Bacteria</taxon>
        <taxon>Bacillati</taxon>
        <taxon>Cyanobacteriota</taxon>
        <taxon>Cyanophyceae</taxon>
        <taxon>Nostocales</taxon>
        <taxon>Nostocaceae</taxon>
        <taxon>Anabaena</taxon>
    </lineage>
</organism>
<dbReference type="AlphaFoldDB" id="A0A927A202"/>
<dbReference type="SMART" id="SM00382">
    <property type="entry name" value="AAA"/>
    <property type="match status" value="1"/>
</dbReference>
<dbReference type="InterPro" id="IPR005670">
    <property type="entry name" value="PstB-like"/>
</dbReference>
<dbReference type="PROSITE" id="PS50893">
    <property type="entry name" value="ABC_TRANSPORTER_2"/>
    <property type="match status" value="1"/>
</dbReference>
<dbReference type="RefSeq" id="WP_190562425.1">
    <property type="nucleotide sequence ID" value="NZ_JACJQU010000011.1"/>
</dbReference>
<keyword evidence="7" id="KW-1278">Translocase</keyword>
<dbReference type="InterPro" id="IPR027417">
    <property type="entry name" value="P-loop_NTPase"/>
</dbReference>
<dbReference type="Proteomes" id="UP000662185">
    <property type="component" value="Unassembled WGS sequence"/>
</dbReference>
<dbReference type="InterPro" id="IPR003439">
    <property type="entry name" value="ABC_transporter-like_ATP-bd"/>
</dbReference>
<evidence type="ECO:0000256" key="5">
    <source>
        <dbReference type="ARBA" id="ARBA00022741"/>
    </source>
</evidence>
<protein>
    <submittedName>
        <fullName evidence="10">Phosphate ABC transporter ATP-binding protein</fullName>
    </submittedName>
</protein>
<evidence type="ECO:0000256" key="1">
    <source>
        <dbReference type="ARBA" id="ARBA00022448"/>
    </source>
</evidence>
<evidence type="ECO:0000256" key="8">
    <source>
        <dbReference type="ARBA" id="ARBA00023136"/>
    </source>
</evidence>
<gene>
    <name evidence="10" type="ORF">H6G06_17550</name>
</gene>
<keyword evidence="6 10" id="KW-0067">ATP-binding</keyword>
<evidence type="ECO:0000259" key="9">
    <source>
        <dbReference type="PROSITE" id="PS50893"/>
    </source>
</evidence>
<dbReference type="Gene3D" id="3.40.50.300">
    <property type="entry name" value="P-loop containing nucleotide triphosphate hydrolases"/>
    <property type="match status" value="1"/>
</dbReference>
<dbReference type="InterPro" id="IPR017871">
    <property type="entry name" value="ABC_transporter-like_CS"/>
</dbReference>
<evidence type="ECO:0000256" key="6">
    <source>
        <dbReference type="ARBA" id="ARBA00022840"/>
    </source>
</evidence>
<sequence length="259" mass="29792">MNKIITAIRVKNFSFYYDNQKIIEDVSMEIPQNKITAIIGPSGCGKSTFLKSLNRMNELEGEVKVEGKVEFFGQNIYGRRVNLNRLRRQISTIYARPNLFPMSIYDNVAYGVKLIGWHPKVELDEIVELALKAADIWEEVKNKLYKSALELSFGQQQRLCIARALAVKPQVILMDELCVGLDPIATMKIEELIECLRSELTIVFVSHNIQQVSRLSDFTALFHYNENRIGQLLEFAPTKKLVPHTFNSRSRDYVSGRFR</sequence>
<dbReference type="GO" id="GO:0016020">
    <property type="term" value="C:membrane"/>
    <property type="evidence" value="ECO:0007669"/>
    <property type="project" value="InterPro"/>
</dbReference>
<dbReference type="NCBIfam" id="NF010851">
    <property type="entry name" value="PRK14258.1"/>
    <property type="match status" value="1"/>
</dbReference>
<dbReference type="GO" id="GO:0005524">
    <property type="term" value="F:ATP binding"/>
    <property type="evidence" value="ECO:0007669"/>
    <property type="project" value="UniProtKB-KW"/>
</dbReference>
<dbReference type="GO" id="GO:0005315">
    <property type="term" value="F:phosphate transmembrane transporter activity"/>
    <property type="evidence" value="ECO:0007669"/>
    <property type="project" value="InterPro"/>
</dbReference>
<dbReference type="PANTHER" id="PTHR43423:SF9">
    <property type="entry name" value="PHOSPHATE IMPORT ATP-BINDING PROTEIN PSTB 3"/>
    <property type="match status" value="1"/>
</dbReference>
<evidence type="ECO:0000256" key="7">
    <source>
        <dbReference type="ARBA" id="ARBA00022967"/>
    </source>
</evidence>
<comment type="caution">
    <text evidence="10">The sequence shown here is derived from an EMBL/GenBank/DDBJ whole genome shotgun (WGS) entry which is preliminary data.</text>
</comment>
<dbReference type="Pfam" id="PF00005">
    <property type="entry name" value="ABC_tran"/>
    <property type="match status" value="1"/>
</dbReference>
<dbReference type="SUPFAM" id="SSF52540">
    <property type="entry name" value="P-loop containing nucleoside triphosphate hydrolases"/>
    <property type="match status" value="1"/>
</dbReference>